<dbReference type="PIRSF" id="PIRSF035170">
    <property type="entry name" value="HD_phosphohydro"/>
    <property type="match status" value="1"/>
</dbReference>
<gene>
    <name evidence="1" type="ORF">C8E97_1421</name>
</gene>
<sequence length="199" mass="22003">MLWDEAVRVLGGRPGTAGDLVDRYAEGHRRYHDARHVLAVVRHVTDLAAHRADQERAVLVLAALAHDVVYDGEPGEDERRSAAWVGERLAAAGVDGRRVAALVLATADHRAADELTGLLLDADLAVLAAEPDDYERYRLAVRAEYAHVPEDAWRVGRGRVLRGLLERDPLYVTPRARDRWESRAKANLAAELATLSDRP</sequence>
<dbReference type="PANTHER" id="PTHR21174:SF0">
    <property type="entry name" value="HD PHOSPHOHYDROLASE FAMILY PROTEIN-RELATED"/>
    <property type="match status" value="1"/>
</dbReference>
<dbReference type="Gene3D" id="1.10.3210.10">
    <property type="entry name" value="Hypothetical protein af1432"/>
    <property type="match status" value="1"/>
</dbReference>
<reference evidence="1 2" key="1">
    <citation type="submission" date="2018-10" db="EMBL/GenBank/DDBJ databases">
        <title>Sequencing the genomes of 1000 actinobacteria strains.</title>
        <authorList>
            <person name="Klenk H.-P."/>
        </authorList>
    </citation>
    <scope>NUCLEOTIDE SEQUENCE [LARGE SCALE GENOMIC DNA]</scope>
    <source>
        <strain evidence="1 2">DSM 43800</strain>
    </source>
</reference>
<dbReference type="PANTHER" id="PTHR21174">
    <property type="match status" value="1"/>
</dbReference>
<dbReference type="AlphaFoldDB" id="A0A495VU12"/>
<comment type="caution">
    <text evidence="1">The sequence shown here is derived from an EMBL/GenBank/DDBJ whole genome shotgun (WGS) entry which is preliminary data.</text>
</comment>
<organism evidence="1 2">
    <name type="scientific">Saccharothrix australiensis</name>
    <dbReference type="NCBI Taxonomy" id="2072"/>
    <lineage>
        <taxon>Bacteria</taxon>
        <taxon>Bacillati</taxon>
        <taxon>Actinomycetota</taxon>
        <taxon>Actinomycetes</taxon>
        <taxon>Pseudonocardiales</taxon>
        <taxon>Pseudonocardiaceae</taxon>
        <taxon>Saccharothrix</taxon>
    </lineage>
</organism>
<accession>A0A495VU12</accession>
<name>A0A495VU12_9PSEU</name>
<protein>
    <submittedName>
        <fullName evidence="1">Putative metal-dependent HD superfamily phosphohydrolase</fullName>
    </submittedName>
</protein>
<dbReference type="GO" id="GO:0016787">
    <property type="term" value="F:hydrolase activity"/>
    <property type="evidence" value="ECO:0007669"/>
    <property type="project" value="UniProtKB-KW"/>
</dbReference>
<evidence type="ECO:0000313" key="2">
    <source>
        <dbReference type="Proteomes" id="UP000282084"/>
    </source>
</evidence>
<dbReference type="SUPFAM" id="SSF109604">
    <property type="entry name" value="HD-domain/PDEase-like"/>
    <property type="match status" value="1"/>
</dbReference>
<keyword evidence="2" id="KW-1185">Reference proteome</keyword>
<keyword evidence="1" id="KW-0378">Hydrolase</keyword>
<proteinExistence type="predicted"/>
<dbReference type="EMBL" id="RBXO01000001">
    <property type="protein sequence ID" value="RKT52881.1"/>
    <property type="molecule type" value="Genomic_DNA"/>
</dbReference>
<dbReference type="Proteomes" id="UP000282084">
    <property type="component" value="Unassembled WGS sequence"/>
</dbReference>
<dbReference type="InterPro" id="IPR009218">
    <property type="entry name" value="HD_phosphohydro"/>
</dbReference>
<evidence type="ECO:0000313" key="1">
    <source>
        <dbReference type="EMBL" id="RKT52881.1"/>
    </source>
</evidence>